<name>A0A419WI61_9EURY</name>
<dbReference type="GO" id="GO:0016616">
    <property type="term" value="F:oxidoreductase activity, acting on the CH-OH group of donors, NAD or NADP as acceptor"/>
    <property type="evidence" value="ECO:0007669"/>
    <property type="project" value="UniProtKB-ARBA"/>
</dbReference>
<accession>A0A419WI61</accession>
<comment type="similarity">
    <text evidence="1">Belongs to the aldo/keto reductase family.</text>
</comment>
<dbReference type="PIRSF" id="PIRSF000097">
    <property type="entry name" value="AKR"/>
    <property type="match status" value="1"/>
</dbReference>
<organism evidence="5 6">
    <name type="scientific">Halopiger aswanensis</name>
    <dbReference type="NCBI Taxonomy" id="148449"/>
    <lineage>
        <taxon>Archaea</taxon>
        <taxon>Methanobacteriati</taxon>
        <taxon>Methanobacteriota</taxon>
        <taxon>Stenosarchaea group</taxon>
        <taxon>Halobacteria</taxon>
        <taxon>Halobacteriales</taxon>
        <taxon>Natrialbaceae</taxon>
        <taxon>Halopiger</taxon>
    </lineage>
</organism>
<dbReference type="Gene3D" id="3.20.20.100">
    <property type="entry name" value="NADP-dependent oxidoreductase domain"/>
    <property type="match status" value="1"/>
</dbReference>
<keyword evidence="2" id="KW-0521">NADP</keyword>
<comment type="caution">
    <text evidence="5">The sequence shown here is derived from an EMBL/GenBank/DDBJ whole genome shotgun (WGS) entry which is preliminary data.</text>
</comment>
<dbReference type="Pfam" id="PF00248">
    <property type="entry name" value="Aldo_ket_red"/>
    <property type="match status" value="1"/>
</dbReference>
<dbReference type="RefSeq" id="WP_120244438.1">
    <property type="nucleotide sequence ID" value="NZ_RAPO01000002.1"/>
</dbReference>
<dbReference type="Proteomes" id="UP000283805">
    <property type="component" value="Unassembled WGS sequence"/>
</dbReference>
<dbReference type="OrthoDB" id="275427at2157"/>
<dbReference type="PANTHER" id="PTHR43827">
    <property type="entry name" value="2,5-DIKETO-D-GLUCONIC ACID REDUCTASE"/>
    <property type="match status" value="1"/>
</dbReference>
<sequence length="281" mass="31775">MTVPTKTLPSGDELPTIGFGTWELEGETVKQSVEAALEAGYTHIDTAEGYMNEEEIGEVLAGADVDRDDLFLTSKVLAKNLHYDDVIASCKESLEKLGTDYLDLYLIHWPNPAISLRETMHAMETLHEEGLVRNVGVSNFSAYQLSAAQHVSDVPIAVNQIEFHPWLQRPDLVDYCRETDTVIEAAAPLGRTDVFGDEVVQELAEAYDKSPAQIVLRWALDRDVVALPRSTSPEHIAENFDLFDWELSDDDRRRLDERDRNQPVYDFPARDWDDEVWGIPE</sequence>
<gene>
    <name evidence="5" type="ORF">ATJ93_1986</name>
</gene>
<evidence type="ECO:0000313" key="6">
    <source>
        <dbReference type="Proteomes" id="UP000283805"/>
    </source>
</evidence>
<dbReference type="EMBL" id="RAPO01000002">
    <property type="protein sequence ID" value="RKD95135.1"/>
    <property type="molecule type" value="Genomic_DNA"/>
</dbReference>
<dbReference type="InterPro" id="IPR020471">
    <property type="entry name" value="AKR"/>
</dbReference>
<dbReference type="PRINTS" id="PR00069">
    <property type="entry name" value="ALDKETRDTASE"/>
</dbReference>
<keyword evidence="6" id="KW-1185">Reference proteome</keyword>
<reference evidence="5 6" key="1">
    <citation type="submission" date="2018-09" db="EMBL/GenBank/DDBJ databases">
        <title>Genomic Encyclopedia of Archaeal and Bacterial Type Strains, Phase II (KMG-II): from individual species to whole genera.</title>
        <authorList>
            <person name="Goeker M."/>
        </authorList>
    </citation>
    <scope>NUCLEOTIDE SEQUENCE [LARGE SCALE GENOMIC DNA]</scope>
    <source>
        <strain evidence="5 6">DSM 13151</strain>
    </source>
</reference>
<feature type="domain" description="NADP-dependent oxidoreductase" evidence="4">
    <location>
        <begin position="17"/>
        <end position="257"/>
    </location>
</feature>
<evidence type="ECO:0000256" key="2">
    <source>
        <dbReference type="ARBA" id="ARBA00022857"/>
    </source>
</evidence>
<protein>
    <submittedName>
        <fullName evidence="5">Diketogulonate reductase-like aldo/keto reductase</fullName>
    </submittedName>
</protein>
<evidence type="ECO:0000256" key="3">
    <source>
        <dbReference type="ARBA" id="ARBA00023002"/>
    </source>
</evidence>
<dbReference type="PROSITE" id="PS00062">
    <property type="entry name" value="ALDOKETO_REDUCTASE_2"/>
    <property type="match status" value="1"/>
</dbReference>
<dbReference type="SUPFAM" id="SSF51430">
    <property type="entry name" value="NAD(P)-linked oxidoreductase"/>
    <property type="match status" value="1"/>
</dbReference>
<proteinExistence type="inferred from homology"/>
<dbReference type="PANTHER" id="PTHR43827:SF3">
    <property type="entry name" value="NADP-DEPENDENT OXIDOREDUCTASE DOMAIN-CONTAINING PROTEIN"/>
    <property type="match status" value="1"/>
</dbReference>
<evidence type="ECO:0000256" key="1">
    <source>
        <dbReference type="ARBA" id="ARBA00007905"/>
    </source>
</evidence>
<dbReference type="InterPro" id="IPR023210">
    <property type="entry name" value="NADP_OxRdtase_dom"/>
</dbReference>
<dbReference type="InterPro" id="IPR036812">
    <property type="entry name" value="NAD(P)_OxRdtase_dom_sf"/>
</dbReference>
<evidence type="ECO:0000313" key="5">
    <source>
        <dbReference type="EMBL" id="RKD95135.1"/>
    </source>
</evidence>
<keyword evidence="3" id="KW-0560">Oxidoreductase</keyword>
<dbReference type="InterPro" id="IPR018170">
    <property type="entry name" value="Aldo/ket_reductase_CS"/>
</dbReference>
<dbReference type="FunFam" id="3.20.20.100:FF:000015">
    <property type="entry name" value="Oxidoreductase, aldo/keto reductase family"/>
    <property type="match status" value="1"/>
</dbReference>
<dbReference type="AlphaFoldDB" id="A0A419WI61"/>
<evidence type="ECO:0000259" key="4">
    <source>
        <dbReference type="Pfam" id="PF00248"/>
    </source>
</evidence>